<reference evidence="1" key="1">
    <citation type="journal article" date="2017" name="Am. J. Bot.">
        <title>The East Asian origin of the giant lobelias.</title>
        <authorList>
            <person name="Knox E.B."/>
            <person name="Li C."/>
        </authorList>
    </citation>
    <scope>NUCLEOTIDE SEQUENCE</scope>
</reference>
<dbReference type="EMBL" id="MF061171">
    <property type="protein sequence ID" value="ASA34598.1"/>
    <property type="molecule type" value="Genomic_DNA"/>
</dbReference>
<sequence>MNPKNIWDFEGIPDRDEHNQCIIVVLETILAAGLEGKVPWLAALLRVDENYIQKILQQHREYLAAMTLPSSQYPAYQTFCYITCQNLSVHTKINKLRMEAKDTDDLCARAEEEGAKWFKNDASKYGFLASEETIQATMAGLLVQLNSTVLELDTKNLNSRFWYGAWEAFKTHEGEFLSTLRPTSAIRDQSNWAMGRQLITNFKDISDKSSLVYLPAAGQLGFLWPLTLTLVEQYDKQLKIERVQNLIRAVVHETFLDKYYHDPDFRVHWEIRTDNRLHSQAAVEWLVFTLKGKGKSYFLSQCNLMMLHNIPIDFPEGPGYLLGYYSVWSNMAWADWVNFQSK</sequence>
<keyword evidence="1" id="KW-0934">Plastid</keyword>
<geneLocation type="plastid" evidence="1"/>
<organism evidence="1">
    <name type="scientific">Downingia cuspidata</name>
    <dbReference type="NCBI Taxonomy" id="101772"/>
    <lineage>
        <taxon>Eukaryota</taxon>
        <taxon>Viridiplantae</taxon>
        <taxon>Streptophyta</taxon>
        <taxon>Embryophyta</taxon>
        <taxon>Tracheophyta</taxon>
        <taxon>Spermatophyta</taxon>
        <taxon>Magnoliopsida</taxon>
        <taxon>eudicotyledons</taxon>
        <taxon>Gunneridae</taxon>
        <taxon>Pentapetalae</taxon>
        <taxon>asterids</taxon>
        <taxon>campanulids</taxon>
        <taxon>Asterales</taxon>
        <taxon>Campanulaceae</taxon>
        <taxon>Downingia</taxon>
    </lineage>
</organism>
<name>A0A1Z2QT23_9ASTR</name>
<evidence type="ECO:0000313" key="1">
    <source>
        <dbReference type="EMBL" id="ASA34598.1"/>
    </source>
</evidence>
<dbReference type="GeneID" id="33367830"/>
<protein>
    <submittedName>
        <fullName evidence="1">Uncharacterized protein</fullName>
    </submittedName>
</protein>
<gene>
    <name evidence="1" type="primary">ORF342</name>
    <name evidence="1" type="ORF">Do_cus1Pt0313</name>
</gene>
<dbReference type="RefSeq" id="YP_009403405.1">
    <property type="nucleotide sequence ID" value="NC_035359.1"/>
</dbReference>
<proteinExistence type="predicted"/>
<dbReference type="AlphaFoldDB" id="A0A1Z2QT23"/>
<accession>A0A1Z2QT23</accession>